<protein>
    <submittedName>
        <fullName evidence="2">Class I SAM-dependent methyltransferase</fullName>
    </submittedName>
</protein>
<dbReference type="SUPFAM" id="SSF53335">
    <property type="entry name" value="S-adenosyl-L-methionine-dependent methyltransferases"/>
    <property type="match status" value="1"/>
</dbReference>
<feature type="domain" description="Methyltransferase type 11" evidence="1">
    <location>
        <begin position="78"/>
        <end position="147"/>
    </location>
</feature>
<evidence type="ECO:0000313" key="2">
    <source>
        <dbReference type="EMBL" id="NOJ47565.1"/>
    </source>
</evidence>
<evidence type="ECO:0000259" key="1">
    <source>
        <dbReference type="Pfam" id="PF08241"/>
    </source>
</evidence>
<dbReference type="Gene3D" id="3.40.50.150">
    <property type="entry name" value="Vaccinia Virus protein VP39"/>
    <property type="match status" value="1"/>
</dbReference>
<dbReference type="EMBL" id="JAAVLW010000004">
    <property type="protein sequence ID" value="NOJ47565.1"/>
    <property type="molecule type" value="Genomic_DNA"/>
</dbReference>
<keyword evidence="2" id="KW-0489">Methyltransferase</keyword>
<sequence>MAALLTGAKRYIALDAVHYADSERNIRILEDLAALFRDRAAIPDPTEFPHLQPPLPSYAFPGEFLTSARLEAELRPARIDLIRAALANPEASSRNNGPVCYNAPWTAGMVEDATVDLVISQGVLQFVHNLPDMYNLMANWLRPGGIMSHEIAFQSIGITTEWNGQWSCSEAIWRLAAGRRRHVTNREPHSTHIALMQEAGCQVVTDERIVRDSGVRRENLAPRFRHLTDQDLVTSSALIQAVKLP</sequence>
<proteinExistence type="predicted"/>
<dbReference type="InterPro" id="IPR029063">
    <property type="entry name" value="SAM-dependent_MTases_sf"/>
</dbReference>
<dbReference type="AlphaFoldDB" id="A0A7Y4M312"/>
<comment type="caution">
    <text evidence="2">The sequence shown here is derived from an EMBL/GenBank/DDBJ whole genome shotgun (WGS) entry which is preliminary data.</text>
</comment>
<dbReference type="RefSeq" id="WP_171710439.1">
    <property type="nucleotide sequence ID" value="NZ_JAAVLW010000004.1"/>
</dbReference>
<accession>A0A7Y4M312</accession>
<reference evidence="2 3" key="1">
    <citation type="submission" date="2020-03" db="EMBL/GenBank/DDBJ databases">
        <title>Bradyrhizobium diversity isolated from nodules of Muelleranthus trifoliolatus.</title>
        <authorList>
            <person name="Klepa M."/>
            <person name="Helene L."/>
            <person name="Hungria M."/>
        </authorList>
    </citation>
    <scope>NUCLEOTIDE SEQUENCE [LARGE SCALE GENOMIC DNA]</scope>
    <source>
        <strain evidence="2 3">WSM 1744</strain>
    </source>
</reference>
<organism evidence="2 3">
    <name type="scientific">Bradyrhizobium archetypum</name>
    <dbReference type="NCBI Taxonomy" id="2721160"/>
    <lineage>
        <taxon>Bacteria</taxon>
        <taxon>Pseudomonadati</taxon>
        <taxon>Pseudomonadota</taxon>
        <taxon>Alphaproteobacteria</taxon>
        <taxon>Hyphomicrobiales</taxon>
        <taxon>Nitrobacteraceae</taxon>
        <taxon>Bradyrhizobium</taxon>
    </lineage>
</organism>
<keyword evidence="3" id="KW-1185">Reference proteome</keyword>
<dbReference type="InterPro" id="IPR013216">
    <property type="entry name" value="Methyltransf_11"/>
</dbReference>
<dbReference type="Pfam" id="PF08241">
    <property type="entry name" value="Methyltransf_11"/>
    <property type="match status" value="1"/>
</dbReference>
<dbReference type="GO" id="GO:0008757">
    <property type="term" value="F:S-adenosylmethionine-dependent methyltransferase activity"/>
    <property type="evidence" value="ECO:0007669"/>
    <property type="project" value="InterPro"/>
</dbReference>
<keyword evidence="2" id="KW-0808">Transferase</keyword>
<gene>
    <name evidence="2" type="ORF">HCN50_15125</name>
</gene>
<dbReference type="GO" id="GO:0032259">
    <property type="term" value="P:methylation"/>
    <property type="evidence" value="ECO:0007669"/>
    <property type="project" value="UniProtKB-KW"/>
</dbReference>
<name>A0A7Y4M312_9BRAD</name>
<dbReference type="Proteomes" id="UP000528734">
    <property type="component" value="Unassembled WGS sequence"/>
</dbReference>
<evidence type="ECO:0000313" key="3">
    <source>
        <dbReference type="Proteomes" id="UP000528734"/>
    </source>
</evidence>